<name>A0ABV8XDS0_9GAMM</name>
<evidence type="ECO:0000313" key="1">
    <source>
        <dbReference type="EMBL" id="MFC4417020.1"/>
    </source>
</evidence>
<organism evidence="1 2">
    <name type="scientific">Chromohalobacter beijerinckii</name>
    <dbReference type="NCBI Taxonomy" id="86179"/>
    <lineage>
        <taxon>Bacteria</taxon>
        <taxon>Pseudomonadati</taxon>
        <taxon>Pseudomonadota</taxon>
        <taxon>Gammaproteobacteria</taxon>
        <taxon>Oceanospirillales</taxon>
        <taxon>Halomonadaceae</taxon>
        <taxon>Chromohalobacter</taxon>
    </lineage>
</organism>
<keyword evidence="1" id="KW-0808">Transferase</keyword>
<dbReference type="Pfam" id="PF13489">
    <property type="entry name" value="Methyltransf_23"/>
    <property type="match status" value="1"/>
</dbReference>
<dbReference type="RefSeq" id="WP_246939751.1">
    <property type="nucleotide sequence ID" value="NZ_JAKGAK010000002.1"/>
</dbReference>
<sequence>MTERTTSLAVTPACPLCAASHSVPSPGAPPRTYYRCPVCALIFVAPEEHPTAREERAVYDLHENSSDDLGYRRFLARLWDPLRARLPPASQGLDFGCGPGPTLSLMMEEAGHRMTVFDPFYAPYPERLARRYDVITASEVVEHLHAPGQVLTDLIALLRHGGWLGIMTQRSDGVTDLTRWRYMHDSTHVCFFAKRSFDYLAEQHGLTVTFPRNDVVLMQRASGGFDYEKIGIHV</sequence>
<proteinExistence type="predicted"/>
<dbReference type="GO" id="GO:0008168">
    <property type="term" value="F:methyltransferase activity"/>
    <property type="evidence" value="ECO:0007669"/>
    <property type="project" value="UniProtKB-KW"/>
</dbReference>
<comment type="caution">
    <text evidence="1">The sequence shown here is derived from an EMBL/GenBank/DDBJ whole genome shotgun (WGS) entry which is preliminary data.</text>
</comment>
<reference evidence="2" key="1">
    <citation type="journal article" date="2019" name="Int. J. Syst. Evol. Microbiol.">
        <title>The Global Catalogue of Microorganisms (GCM) 10K type strain sequencing project: providing services to taxonomists for standard genome sequencing and annotation.</title>
        <authorList>
            <consortium name="The Broad Institute Genomics Platform"/>
            <consortium name="The Broad Institute Genome Sequencing Center for Infectious Disease"/>
            <person name="Wu L."/>
            <person name="Ma J."/>
        </authorList>
    </citation>
    <scope>NUCLEOTIDE SEQUENCE [LARGE SCALE GENOMIC DNA]</scope>
    <source>
        <strain evidence="2">CCUG 49679</strain>
    </source>
</reference>
<dbReference type="Gene3D" id="3.40.50.150">
    <property type="entry name" value="Vaccinia Virus protein VP39"/>
    <property type="match status" value="2"/>
</dbReference>
<dbReference type="GO" id="GO:0032259">
    <property type="term" value="P:methylation"/>
    <property type="evidence" value="ECO:0007669"/>
    <property type="project" value="UniProtKB-KW"/>
</dbReference>
<accession>A0ABV8XDS0</accession>
<gene>
    <name evidence="1" type="ORF">ACFO0E_11445</name>
</gene>
<dbReference type="SUPFAM" id="SSF53335">
    <property type="entry name" value="S-adenosyl-L-methionine-dependent methyltransferases"/>
    <property type="match status" value="1"/>
</dbReference>
<evidence type="ECO:0000313" key="2">
    <source>
        <dbReference type="Proteomes" id="UP001596015"/>
    </source>
</evidence>
<keyword evidence="1" id="KW-0489">Methyltransferase</keyword>
<dbReference type="Proteomes" id="UP001596015">
    <property type="component" value="Unassembled WGS sequence"/>
</dbReference>
<keyword evidence="2" id="KW-1185">Reference proteome</keyword>
<protein>
    <submittedName>
        <fullName evidence="1">Class I SAM-dependent methyltransferase</fullName>
        <ecNumber evidence="1">2.1.1.-</ecNumber>
    </submittedName>
</protein>
<dbReference type="EC" id="2.1.1.-" evidence="1"/>
<dbReference type="EMBL" id="JBHSEO010000056">
    <property type="protein sequence ID" value="MFC4417020.1"/>
    <property type="molecule type" value="Genomic_DNA"/>
</dbReference>
<dbReference type="InterPro" id="IPR029063">
    <property type="entry name" value="SAM-dependent_MTases_sf"/>
</dbReference>